<dbReference type="GO" id="GO:0003700">
    <property type="term" value="F:DNA-binding transcription factor activity"/>
    <property type="evidence" value="ECO:0007669"/>
    <property type="project" value="InterPro"/>
</dbReference>
<protein>
    <submittedName>
        <fullName evidence="2">MarR family transcriptional regulator</fullName>
    </submittedName>
</protein>
<dbReference type="InterPro" id="IPR000835">
    <property type="entry name" value="HTH_MarR-typ"/>
</dbReference>
<gene>
    <name evidence="2" type="ORF">CM19_05845</name>
</gene>
<evidence type="ECO:0000313" key="2">
    <source>
        <dbReference type="EMBL" id="EZQ06889.1"/>
    </source>
</evidence>
<dbReference type="STRING" id="1160895.CM19_05845"/>
<dbReference type="PIRSF" id="PIRSF012876">
    <property type="entry name" value="Txn_rg_UCP012876"/>
    <property type="match status" value="1"/>
</dbReference>
<accession>A0A031LR73</accession>
<proteinExistence type="predicted"/>
<dbReference type="OrthoDB" id="10037at2157"/>
<dbReference type="Gene3D" id="1.10.10.10">
    <property type="entry name" value="Winged helix-like DNA-binding domain superfamily/Winged helix DNA-binding domain"/>
    <property type="match status" value="1"/>
</dbReference>
<dbReference type="RefSeq" id="WP_048099416.1">
    <property type="nucleotide sequence ID" value="NZ_JFZT01000039.1"/>
</dbReference>
<organism evidence="2 3">
    <name type="scientific">Candidatus Acidianus copahuensis</name>
    <dbReference type="NCBI Taxonomy" id="1160895"/>
    <lineage>
        <taxon>Archaea</taxon>
        <taxon>Thermoproteota</taxon>
        <taxon>Thermoprotei</taxon>
        <taxon>Sulfolobales</taxon>
        <taxon>Sulfolobaceae</taxon>
        <taxon>Acidianus</taxon>
    </lineage>
</organism>
<dbReference type="EMBL" id="JFZT01000039">
    <property type="protein sequence ID" value="EZQ06889.1"/>
    <property type="molecule type" value="Genomic_DNA"/>
</dbReference>
<dbReference type="PANTHER" id="PTHR30024">
    <property type="entry name" value="ALIPHATIC SULFONATES-BINDING PROTEIN-RELATED"/>
    <property type="match status" value="1"/>
</dbReference>
<dbReference type="InterPro" id="IPR036390">
    <property type="entry name" value="WH_DNA-bd_sf"/>
</dbReference>
<dbReference type="PANTHER" id="PTHR30024:SF42">
    <property type="entry name" value="ALIPHATIC SULFONATES-BINDING PROTEIN-RELATED"/>
    <property type="match status" value="1"/>
</dbReference>
<dbReference type="AlphaFoldDB" id="A0A031LR73"/>
<dbReference type="InterPro" id="IPR036388">
    <property type="entry name" value="WH-like_DNA-bd_sf"/>
</dbReference>
<keyword evidence="3" id="KW-1185">Reference proteome</keyword>
<evidence type="ECO:0000259" key="1">
    <source>
        <dbReference type="Pfam" id="PF01047"/>
    </source>
</evidence>
<dbReference type="SUPFAM" id="SSF46785">
    <property type="entry name" value="Winged helix' DNA-binding domain"/>
    <property type="match status" value="1"/>
</dbReference>
<name>A0A031LR73_9CREN</name>
<dbReference type="Gene3D" id="3.40.190.10">
    <property type="entry name" value="Periplasmic binding protein-like II"/>
    <property type="match status" value="1"/>
</dbReference>
<dbReference type="Proteomes" id="UP000024332">
    <property type="component" value="Unassembled WGS sequence"/>
</dbReference>
<evidence type="ECO:0000313" key="3">
    <source>
        <dbReference type="Proteomes" id="UP000024332"/>
    </source>
</evidence>
<dbReference type="InterPro" id="IPR014466">
    <property type="entry name" value="Txn_rg_UCP012876"/>
</dbReference>
<sequence>MDGKKRILDIIKLYGQLPQTDLVRLSGISKSRTSEILTELEKNGIIIRKKLAGKNLMVSFNDNKFLRIGIIRAAEYPFIMPFIKNLEQRGFYVEVRIYDNGIDVTRDISLGKIDMGFSPVISQIIFSKVFGIKIIAGGARGGAGIVGEPCKVGSTVMSSMELWTMLDFRDATIVPFSSPKSLIDGLGKGDIKAVAIWEPYLSILESKGNRISHIFDPIHCCTLAIRDGLDEEKIKTVYENSFSEFMSSKERWISSYANLLGEDYQLLEKASKRYVFDSYLDINEIYNYLKKANVYLPS</sequence>
<reference evidence="2 3" key="1">
    <citation type="submission" date="2014-03" db="EMBL/GenBank/DDBJ databases">
        <title>Draft genome sequence of the novel thermoacidophilic archaea Acidianus copahuensis ALE1 strain, isolated from Copahue volcanic area in Neuquen Argentina.</title>
        <authorList>
            <person name="Urbieta M.S."/>
            <person name="Rascovan N."/>
            <person name="Castro C."/>
            <person name="Revale S."/>
            <person name="Giaveno M.A."/>
            <person name="Vazquez M.P."/>
            <person name="Donati E.R."/>
        </authorList>
    </citation>
    <scope>NUCLEOTIDE SEQUENCE [LARGE SCALE GENOMIC DNA]</scope>
    <source>
        <strain evidence="2 3">ALE1</strain>
    </source>
</reference>
<comment type="caution">
    <text evidence="2">The sequence shown here is derived from an EMBL/GenBank/DDBJ whole genome shotgun (WGS) entry which is preliminary data.</text>
</comment>
<dbReference type="SUPFAM" id="SSF53850">
    <property type="entry name" value="Periplasmic binding protein-like II"/>
    <property type="match status" value="1"/>
</dbReference>
<dbReference type="Pfam" id="PF01047">
    <property type="entry name" value="MarR"/>
    <property type="match status" value="1"/>
</dbReference>
<feature type="domain" description="HTH marR-type" evidence="1">
    <location>
        <begin position="6"/>
        <end position="50"/>
    </location>
</feature>